<dbReference type="Pfam" id="PF13690">
    <property type="entry name" value="CheX"/>
    <property type="match status" value="1"/>
</dbReference>
<name>A0A286RHQ0_9BACT</name>
<evidence type="ECO:0000313" key="4">
    <source>
        <dbReference type="Proteomes" id="UP000215086"/>
    </source>
</evidence>
<evidence type="ECO:0000313" key="3">
    <source>
        <dbReference type="EMBL" id="ASV75488.1"/>
    </source>
</evidence>
<dbReference type="PANTHER" id="PTHR39452">
    <property type="entry name" value="CHEY-P PHOSPHATASE CHEX"/>
    <property type="match status" value="1"/>
</dbReference>
<sequence>MRAELINPFMRSLQKTFTTMLNCPVRRTSLTVKEDCRACHEVSGVIGLTGKAVGAVVLSLSREVALKAASTLLCTEMSEINDDVLDAVGELTNMVAGGAKAELEEFQLAVSLPNVITGKQHEVHFPSNVTPISIHFTCDWGDLSLEVGLALLPSMEGISAPREQLLGQST</sequence>
<dbReference type="InterPro" id="IPR028976">
    <property type="entry name" value="CheC-like_sf"/>
</dbReference>
<accession>A0A286RHQ0</accession>
<organism evidence="3 4">
    <name type="scientific">Thermogutta terrifontis</name>
    <dbReference type="NCBI Taxonomy" id="1331910"/>
    <lineage>
        <taxon>Bacteria</taxon>
        <taxon>Pseudomonadati</taxon>
        <taxon>Planctomycetota</taxon>
        <taxon>Planctomycetia</taxon>
        <taxon>Pirellulales</taxon>
        <taxon>Thermoguttaceae</taxon>
        <taxon>Thermogutta</taxon>
    </lineage>
</organism>
<evidence type="ECO:0000256" key="1">
    <source>
        <dbReference type="ARBA" id="ARBA00022500"/>
    </source>
</evidence>
<dbReference type="RefSeq" id="WP_095415534.1">
    <property type="nucleotide sequence ID" value="NZ_CP018477.1"/>
</dbReference>
<evidence type="ECO:0000259" key="2">
    <source>
        <dbReference type="Pfam" id="PF13690"/>
    </source>
</evidence>
<dbReference type="InterPro" id="IPR028051">
    <property type="entry name" value="CheX-like_dom"/>
</dbReference>
<gene>
    <name evidence="3" type="ORF">THTE_2886</name>
</gene>
<dbReference type="PANTHER" id="PTHR39452:SF1">
    <property type="entry name" value="CHEY-P PHOSPHATASE CHEX"/>
    <property type="match status" value="1"/>
</dbReference>
<feature type="domain" description="Chemotaxis phosphatase CheX-like" evidence="2">
    <location>
        <begin position="42"/>
        <end position="137"/>
    </location>
</feature>
<dbReference type="SUPFAM" id="SSF103039">
    <property type="entry name" value="CheC-like"/>
    <property type="match status" value="1"/>
</dbReference>
<dbReference type="KEGG" id="ttf:THTE_2886"/>
<reference evidence="3 4" key="1">
    <citation type="journal article" name="Front. Microbiol.">
        <title>Sugar Metabolism of the First Thermophilic Planctomycete Thermogutta terrifontis: Comparative Genomic and Transcriptomic Approaches.</title>
        <authorList>
            <person name="Elcheninov A.G."/>
            <person name="Menzel P."/>
            <person name="Gudbergsdottir S.R."/>
            <person name="Slesarev A.I."/>
            <person name="Kadnikov V.V."/>
            <person name="Krogh A."/>
            <person name="Bonch-Osmolovskaya E.A."/>
            <person name="Peng X."/>
            <person name="Kublanov I.V."/>
        </authorList>
    </citation>
    <scope>NUCLEOTIDE SEQUENCE [LARGE SCALE GENOMIC DNA]</scope>
    <source>
        <strain evidence="3 4">R1</strain>
    </source>
</reference>
<dbReference type="Proteomes" id="UP000215086">
    <property type="component" value="Chromosome"/>
</dbReference>
<dbReference type="OrthoDB" id="9790435at2"/>
<dbReference type="GO" id="GO:0006935">
    <property type="term" value="P:chemotaxis"/>
    <property type="evidence" value="ECO:0007669"/>
    <property type="project" value="UniProtKB-KW"/>
</dbReference>
<dbReference type="CDD" id="cd17906">
    <property type="entry name" value="CheX"/>
    <property type="match status" value="1"/>
</dbReference>
<dbReference type="InterPro" id="IPR038756">
    <property type="entry name" value="CheX-like"/>
</dbReference>
<protein>
    <submittedName>
        <fullName evidence="3">Chemotaxis protein CheX</fullName>
    </submittedName>
</protein>
<dbReference type="EMBL" id="CP018477">
    <property type="protein sequence ID" value="ASV75488.1"/>
    <property type="molecule type" value="Genomic_DNA"/>
</dbReference>
<keyword evidence="4" id="KW-1185">Reference proteome</keyword>
<dbReference type="AlphaFoldDB" id="A0A286RHQ0"/>
<keyword evidence="1" id="KW-0145">Chemotaxis</keyword>
<proteinExistence type="predicted"/>
<dbReference type="Gene3D" id="3.40.1550.10">
    <property type="entry name" value="CheC-like"/>
    <property type="match status" value="1"/>
</dbReference>